<dbReference type="STRING" id="40754.THII_3885"/>
<feature type="domain" description="Type I restriction enzyme R protein N-terminal" evidence="1">
    <location>
        <begin position="24"/>
        <end position="120"/>
    </location>
</feature>
<dbReference type="InterPro" id="IPR029464">
    <property type="entry name" value="HSDR_N"/>
</dbReference>
<dbReference type="InterPro" id="IPR017035">
    <property type="entry name" value="UCP035009_HsdR_All3000-type"/>
</dbReference>
<organism evidence="2 3">
    <name type="scientific">Thioploca ingrica</name>
    <dbReference type="NCBI Taxonomy" id="40754"/>
    <lineage>
        <taxon>Bacteria</taxon>
        <taxon>Pseudomonadati</taxon>
        <taxon>Pseudomonadota</taxon>
        <taxon>Gammaproteobacteria</taxon>
        <taxon>Thiotrichales</taxon>
        <taxon>Thiotrichaceae</taxon>
        <taxon>Thioploca</taxon>
    </lineage>
</organism>
<reference evidence="2 3" key="1">
    <citation type="journal article" date="2014" name="ISME J.">
        <title>Ecophysiology of Thioploca ingrica as revealed by the complete genome sequence supplemented with proteomic evidence.</title>
        <authorList>
            <person name="Kojima H."/>
            <person name="Ogura Y."/>
            <person name="Yamamoto N."/>
            <person name="Togashi T."/>
            <person name="Mori H."/>
            <person name="Watanabe T."/>
            <person name="Nemoto F."/>
            <person name="Kurokawa K."/>
            <person name="Hayashi T."/>
            <person name="Fukui M."/>
        </authorList>
    </citation>
    <scope>NUCLEOTIDE SEQUENCE [LARGE SCALE GENOMIC DNA]</scope>
</reference>
<name>A0A090APH7_9GAMM</name>
<dbReference type="KEGG" id="tig:THII_3885"/>
<dbReference type="HOGENOM" id="CLU_045501_0_0_6"/>
<accession>A0A090APH7</accession>
<keyword evidence="3" id="KW-1185">Reference proteome</keyword>
<evidence type="ECO:0000313" key="3">
    <source>
        <dbReference type="Proteomes" id="UP000031623"/>
    </source>
</evidence>
<dbReference type="Proteomes" id="UP000031623">
    <property type="component" value="Chromosome"/>
</dbReference>
<dbReference type="EMBL" id="AP014633">
    <property type="protein sequence ID" value="BAP58182.1"/>
    <property type="molecule type" value="Genomic_DNA"/>
</dbReference>
<dbReference type="Pfam" id="PF13588">
    <property type="entry name" value="HSDR_N_2"/>
    <property type="match status" value="1"/>
</dbReference>
<dbReference type="AlphaFoldDB" id="A0A090APH7"/>
<evidence type="ECO:0000313" key="2">
    <source>
        <dbReference type="EMBL" id="BAP58182.1"/>
    </source>
</evidence>
<sequence>MDLIDRLKTLSLKISKQLNVLQTEEATKNALVMPFISALGYDVFDPTEVKPELIADVGTKKGEKVDYAIFKEGKLIIIFECKKYGTDLSEEHLSQLYRYFSVTEARFAVLTDGIIYRFYTDLDEPNKIDSKPFFEFNLLDIKEPEIEELKRFSKTSFNLNENLTAAVELKYTRELKQYLKNELANPSEEFVKFFATQVYSRKLTQAIKQQFTELVKKAFSQFLYDYLSERLKSALQESTPDTEVSEVKESEPKISKVVTTEEEIEGYSIIKSILGEILDPEKIVMRDTINYCGVCFDGNSRKTICRMYFNNSQKKYLGLFDDKKTEEKFPLSQLSDIRQYSEQIKATAKRYLDNA</sequence>
<evidence type="ECO:0000259" key="1">
    <source>
        <dbReference type="Pfam" id="PF13588"/>
    </source>
</evidence>
<dbReference type="PIRSF" id="PIRSF035009">
    <property type="entry name" value="UCP035009_HSDR_N"/>
    <property type="match status" value="1"/>
</dbReference>
<proteinExistence type="predicted"/>
<dbReference type="OrthoDB" id="9148007at2"/>
<gene>
    <name evidence="2" type="ORF">THII_3885</name>
</gene>
<protein>
    <recommendedName>
        <fullName evidence="1">Type I restriction enzyme R protein N-terminal domain-containing protein</fullName>
    </recommendedName>
</protein>